<evidence type="ECO:0000313" key="3">
    <source>
        <dbReference type="Proteomes" id="UP000005496"/>
    </source>
</evidence>
<feature type="domain" description="Calcineurin-like phosphoesterase" evidence="1">
    <location>
        <begin position="8"/>
        <end position="181"/>
    </location>
</feature>
<dbReference type="AlphaFoldDB" id="D6SLW5"/>
<evidence type="ECO:0000313" key="2">
    <source>
        <dbReference type="EMBL" id="EFI35676.1"/>
    </source>
</evidence>
<protein>
    <submittedName>
        <fullName evidence="2">Metallophosphoesterase</fullName>
    </submittedName>
</protein>
<dbReference type="OrthoDB" id="332939at2"/>
<proteinExistence type="predicted"/>
<dbReference type="PANTHER" id="PTHR37523">
    <property type="entry name" value="METALLOPHOSPHOESTERASE"/>
    <property type="match status" value="1"/>
</dbReference>
<dbReference type="GO" id="GO:0016787">
    <property type="term" value="F:hydrolase activity"/>
    <property type="evidence" value="ECO:0007669"/>
    <property type="project" value="InterPro"/>
</dbReference>
<sequence>MTEKHWIAVGDIHENAVNLQRIRKISEARGILVSGDLTNVGGRSTARMLLDEIRKVNPNVYAQIGNMDTREVDRFLEESGVNVHNRIVLLEDDVYLLGLGYSTVTPFNTPSEVSDEQLEEWLLAHRDKASRIKHLIFMTHTPPYGTKTDMLNSGANVGSRAVREFIEDVQPEVCITGHVHEANIEDHVGGTKVINPGTLSGGGYVVIRYDGVGLDAHLKQVS</sequence>
<accession>D6SLW5</accession>
<dbReference type="SUPFAM" id="SSF56300">
    <property type="entry name" value="Metallo-dependent phosphatases"/>
    <property type="match status" value="1"/>
</dbReference>
<dbReference type="Pfam" id="PF00149">
    <property type="entry name" value="Metallophos"/>
    <property type="match status" value="1"/>
</dbReference>
<gene>
    <name evidence="2" type="ORF">Dthio_PD3105</name>
</gene>
<organism evidence="2 3">
    <name type="scientific">Desulfonatronospira thiodismutans ASO3-1</name>
    <dbReference type="NCBI Taxonomy" id="555779"/>
    <lineage>
        <taxon>Bacteria</taxon>
        <taxon>Pseudomonadati</taxon>
        <taxon>Thermodesulfobacteriota</taxon>
        <taxon>Desulfovibrionia</taxon>
        <taxon>Desulfovibrionales</taxon>
        <taxon>Desulfonatronovibrionaceae</taxon>
        <taxon>Desulfonatronospira</taxon>
    </lineage>
</organism>
<name>D6SLW5_9BACT</name>
<dbReference type="Gene3D" id="3.60.21.10">
    <property type="match status" value="1"/>
</dbReference>
<evidence type="ECO:0000259" key="1">
    <source>
        <dbReference type="Pfam" id="PF00149"/>
    </source>
</evidence>
<keyword evidence="3" id="KW-1185">Reference proteome</keyword>
<dbReference type="EMBL" id="ACJN02000001">
    <property type="protein sequence ID" value="EFI35676.1"/>
    <property type="molecule type" value="Genomic_DNA"/>
</dbReference>
<dbReference type="eggNOG" id="COG2129">
    <property type="taxonomic scope" value="Bacteria"/>
</dbReference>
<dbReference type="PANTHER" id="PTHR37523:SF1">
    <property type="entry name" value="CALCINEURIN-LIKE PHOSPHOESTERASE DOMAIN-CONTAINING PROTEIN"/>
    <property type="match status" value="1"/>
</dbReference>
<dbReference type="InterPro" id="IPR004843">
    <property type="entry name" value="Calcineurin-like_PHP"/>
</dbReference>
<dbReference type="InterPro" id="IPR029052">
    <property type="entry name" value="Metallo-depent_PP-like"/>
</dbReference>
<dbReference type="RefSeq" id="WP_008868805.1">
    <property type="nucleotide sequence ID" value="NZ_ACJN02000001.1"/>
</dbReference>
<reference evidence="2" key="1">
    <citation type="submission" date="2010-05" db="EMBL/GenBank/DDBJ databases">
        <title>The draft genome of Desulfonatronospira thiodismutans ASO3-1.</title>
        <authorList>
            <consortium name="US DOE Joint Genome Institute (JGI-PGF)"/>
            <person name="Lucas S."/>
            <person name="Copeland A."/>
            <person name="Lapidus A."/>
            <person name="Cheng J.-F."/>
            <person name="Bruce D."/>
            <person name="Goodwin L."/>
            <person name="Pitluck S."/>
            <person name="Chertkov O."/>
            <person name="Brettin T."/>
            <person name="Detter J.C."/>
            <person name="Han C."/>
            <person name="Land M.L."/>
            <person name="Hauser L."/>
            <person name="Kyrpides N."/>
            <person name="Mikhailova N."/>
            <person name="Muyzer G."/>
            <person name="Woyke T."/>
        </authorList>
    </citation>
    <scope>NUCLEOTIDE SEQUENCE [LARGE SCALE GENOMIC DNA]</scope>
    <source>
        <strain evidence="2">ASO3-1</strain>
    </source>
</reference>
<comment type="caution">
    <text evidence="2">The sequence shown here is derived from an EMBL/GenBank/DDBJ whole genome shotgun (WGS) entry which is preliminary data.</text>
</comment>
<dbReference type="Proteomes" id="UP000005496">
    <property type="component" value="Unassembled WGS sequence"/>
</dbReference>